<dbReference type="PANTHER" id="PTHR30363">
    <property type="entry name" value="HTH-TYPE TRANSCRIPTIONAL REGULATOR SRLR-RELATED"/>
    <property type="match status" value="1"/>
</dbReference>
<dbReference type="Gene3D" id="1.10.10.10">
    <property type="entry name" value="Winged helix-like DNA-binding domain superfamily/Winged helix DNA-binding domain"/>
    <property type="match status" value="1"/>
</dbReference>
<organism evidence="6 7">
    <name type="scientific">Meinhardsimonia xiamenensis</name>
    <dbReference type="NCBI Taxonomy" id="990712"/>
    <lineage>
        <taxon>Bacteria</taxon>
        <taxon>Pseudomonadati</taxon>
        <taxon>Pseudomonadota</taxon>
        <taxon>Alphaproteobacteria</taxon>
        <taxon>Rhodobacterales</taxon>
        <taxon>Paracoccaceae</taxon>
        <taxon>Meinhardsimonia</taxon>
    </lineage>
</organism>
<dbReference type="InterPro" id="IPR014036">
    <property type="entry name" value="DeoR-like_C"/>
</dbReference>
<dbReference type="InterPro" id="IPR001034">
    <property type="entry name" value="DeoR_HTH"/>
</dbReference>
<dbReference type="PANTHER" id="PTHR30363:SF4">
    <property type="entry name" value="GLYCEROL-3-PHOSPHATE REGULON REPRESSOR"/>
    <property type="match status" value="1"/>
</dbReference>
<evidence type="ECO:0000313" key="7">
    <source>
        <dbReference type="Proteomes" id="UP000199328"/>
    </source>
</evidence>
<feature type="domain" description="HTH deoR-type" evidence="5">
    <location>
        <begin position="11"/>
        <end position="66"/>
    </location>
</feature>
<accession>A0A1G9D2E6</accession>
<dbReference type="GO" id="GO:0003700">
    <property type="term" value="F:DNA-binding transcription factor activity"/>
    <property type="evidence" value="ECO:0007669"/>
    <property type="project" value="InterPro"/>
</dbReference>
<dbReference type="InterPro" id="IPR037171">
    <property type="entry name" value="NagB/RpiA_transferase-like"/>
</dbReference>
<keyword evidence="7" id="KW-1185">Reference proteome</keyword>
<evidence type="ECO:0000256" key="1">
    <source>
        <dbReference type="ARBA" id="ARBA00022491"/>
    </source>
</evidence>
<evidence type="ECO:0000259" key="5">
    <source>
        <dbReference type="PROSITE" id="PS51000"/>
    </source>
</evidence>
<keyword evidence="1" id="KW-0678">Repressor</keyword>
<evidence type="ECO:0000313" key="6">
    <source>
        <dbReference type="EMBL" id="SDK57874.1"/>
    </source>
</evidence>
<dbReference type="RefSeq" id="WP_092500057.1">
    <property type="nucleotide sequence ID" value="NZ_FNFV01000003.1"/>
</dbReference>
<protein>
    <submittedName>
        <fullName evidence="6">Transcriptional regulator, DeoR family</fullName>
    </submittedName>
</protein>
<evidence type="ECO:0000256" key="4">
    <source>
        <dbReference type="ARBA" id="ARBA00023163"/>
    </source>
</evidence>
<dbReference type="SMART" id="SM01134">
    <property type="entry name" value="DeoRC"/>
    <property type="match status" value="1"/>
</dbReference>
<sequence length="263" mass="28000">MAEDRASDRAGQARRAAILRHIGAHGRARVNELAELFGATPQTIRRDLALLAEAGEVTRFHGGAALLAGVEYLDFERRLEIATPEKQAIARAAARLVPDRSTLFLNAGTTTAFAARELGSRMRLTVIVDSVFLANELRGAPMVELIVPPGRVRAADGAILGAEAVEFLRRFRPDLALIGAAAISADGALLDFDLEEAAMVRAMIARARRVILCADSAKFGRGAPVELGRLGDVQTLVTDEGCPDALAELCRAEGVELIVAGRT</sequence>
<dbReference type="InterPro" id="IPR036388">
    <property type="entry name" value="WH-like_DNA-bd_sf"/>
</dbReference>
<dbReference type="Gene3D" id="3.40.50.1360">
    <property type="match status" value="1"/>
</dbReference>
<dbReference type="Pfam" id="PF00455">
    <property type="entry name" value="DeoRC"/>
    <property type="match status" value="1"/>
</dbReference>
<dbReference type="InterPro" id="IPR018356">
    <property type="entry name" value="Tscrpt_reg_HTH_DeoR_CS"/>
</dbReference>
<proteinExistence type="predicted"/>
<dbReference type="InterPro" id="IPR036390">
    <property type="entry name" value="WH_DNA-bd_sf"/>
</dbReference>
<dbReference type="STRING" id="990712.SAMN05216257_103316"/>
<keyword evidence="2" id="KW-0805">Transcription regulation</keyword>
<dbReference type="Pfam" id="PF08220">
    <property type="entry name" value="HTH_DeoR"/>
    <property type="match status" value="1"/>
</dbReference>
<dbReference type="OrthoDB" id="9814815at2"/>
<gene>
    <name evidence="6" type="ORF">SAMN05216257_103316</name>
</gene>
<dbReference type="PROSITE" id="PS00894">
    <property type="entry name" value="HTH_DEOR_1"/>
    <property type="match status" value="1"/>
</dbReference>
<dbReference type="SUPFAM" id="SSF46785">
    <property type="entry name" value="Winged helix' DNA-binding domain"/>
    <property type="match status" value="1"/>
</dbReference>
<keyword evidence="3" id="KW-0238">DNA-binding</keyword>
<dbReference type="PROSITE" id="PS51000">
    <property type="entry name" value="HTH_DEOR_2"/>
    <property type="match status" value="1"/>
</dbReference>
<dbReference type="SUPFAM" id="SSF100950">
    <property type="entry name" value="NagB/RpiA/CoA transferase-like"/>
    <property type="match status" value="1"/>
</dbReference>
<dbReference type="Proteomes" id="UP000199328">
    <property type="component" value="Unassembled WGS sequence"/>
</dbReference>
<keyword evidence="4" id="KW-0804">Transcription</keyword>
<dbReference type="GO" id="GO:0003677">
    <property type="term" value="F:DNA binding"/>
    <property type="evidence" value="ECO:0007669"/>
    <property type="project" value="UniProtKB-KW"/>
</dbReference>
<dbReference type="AlphaFoldDB" id="A0A1G9D2E6"/>
<dbReference type="EMBL" id="FNFV01000003">
    <property type="protein sequence ID" value="SDK57874.1"/>
    <property type="molecule type" value="Genomic_DNA"/>
</dbReference>
<dbReference type="InterPro" id="IPR050313">
    <property type="entry name" value="Carb_Metab_HTH_regulators"/>
</dbReference>
<reference evidence="7" key="1">
    <citation type="submission" date="2016-10" db="EMBL/GenBank/DDBJ databases">
        <authorList>
            <person name="Varghese N."/>
            <person name="Submissions S."/>
        </authorList>
    </citation>
    <scope>NUCLEOTIDE SEQUENCE [LARGE SCALE GENOMIC DNA]</scope>
    <source>
        <strain evidence="7">CGMCC 1.10789</strain>
    </source>
</reference>
<evidence type="ECO:0000256" key="3">
    <source>
        <dbReference type="ARBA" id="ARBA00023125"/>
    </source>
</evidence>
<dbReference type="PRINTS" id="PR00037">
    <property type="entry name" value="HTHLACR"/>
</dbReference>
<evidence type="ECO:0000256" key="2">
    <source>
        <dbReference type="ARBA" id="ARBA00023015"/>
    </source>
</evidence>
<dbReference type="SMART" id="SM00420">
    <property type="entry name" value="HTH_DEOR"/>
    <property type="match status" value="1"/>
</dbReference>
<name>A0A1G9D2E6_9RHOB</name>